<dbReference type="PANTHER" id="PTHR22946:SF12">
    <property type="entry name" value="CONIDIAL PIGMENT BIOSYNTHESIS PROTEIN AYG1 (AFU_ORTHOLOGUE AFUA_2G17550)"/>
    <property type="match status" value="1"/>
</dbReference>
<gene>
    <name evidence="2" type="ORF">METZ01_LOCUS47453</name>
</gene>
<organism evidence="2">
    <name type="scientific">marine metagenome</name>
    <dbReference type="NCBI Taxonomy" id="408172"/>
    <lineage>
        <taxon>unclassified sequences</taxon>
        <taxon>metagenomes</taxon>
        <taxon>ecological metagenomes</taxon>
    </lineage>
</organism>
<dbReference type="InterPro" id="IPR029058">
    <property type="entry name" value="AB_hydrolase_fold"/>
</dbReference>
<dbReference type="GO" id="GO:0016787">
    <property type="term" value="F:hydrolase activity"/>
    <property type="evidence" value="ECO:0007669"/>
    <property type="project" value="UniProtKB-KW"/>
</dbReference>
<dbReference type="InterPro" id="IPR050261">
    <property type="entry name" value="FrsA_esterase"/>
</dbReference>
<reference evidence="2" key="1">
    <citation type="submission" date="2018-05" db="EMBL/GenBank/DDBJ databases">
        <authorList>
            <person name="Lanie J.A."/>
            <person name="Ng W.-L."/>
            <person name="Kazmierczak K.M."/>
            <person name="Andrzejewski T.M."/>
            <person name="Davidsen T.M."/>
            <person name="Wayne K.J."/>
            <person name="Tettelin H."/>
            <person name="Glass J.I."/>
            <person name="Rusch D."/>
            <person name="Podicherti R."/>
            <person name="Tsui H.-C.T."/>
            <person name="Winkler M.E."/>
        </authorList>
    </citation>
    <scope>NUCLEOTIDE SEQUENCE</scope>
</reference>
<dbReference type="SUPFAM" id="SSF53474">
    <property type="entry name" value="alpha/beta-Hydrolases"/>
    <property type="match status" value="1"/>
</dbReference>
<proteinExistence type="predicted"/>
<evidence type="ECO:0008006" key="3">
    <source>
        <dbReference type="Google" id="ProtNLM"/>
    </source>
</evidence>
<dbReference type="EMBL" id="UINC01002249">
    <property type="protein sequence ID" value="SUZ94599.1"/>
    <property type="molecule type" value="Genomic_DNA"/>
</dbReference>
<dbReference type="InterPro" id="IPR010520">
    <property type="entry name" value="FrsA-like"/>
</dbReference>
<dbReference type="AlphaFoldDB" id="A0A381RU37"/>
<dbReference type="PANTHER" id="PTHR22946">
    <property type="entry name" value="DIENELACTONE HYDROLASE DOMAIN-CONTAINING PROTEIN-RELATED"/>
    <property type="match status" value="1"/>
</dbReference>
<dbReference type="Gene3D" id="3.40.50.1820">
    <property type="entry name" value="alpha/beta hydrolase"/>
    <property type="match status" value="1"/>
</dbReference>
<dbReference type="Pfam" id="PF06500">
    <property type="entry name" value="FrsA-like"/>
    <property type="match status" value="1"/>
</dbReference>
<accession>A0A381RU37</accession>
<keyword evidence="1" id="KW-0378">Hydrolase</keyword>
<name>A0A381RU37_9ZZZZ</name>
<sequence length="380" mass="43404">MKLITTQLPFSPIEDPFKVEHGGFYRRWLSMIDDIDYLKKVVSSITSTTEDIWVPIWKNHGKIFEEEGDAFAQKGNKNEARQKYLQAKTFYSIGRFPDLITESKKEIHEDCLRAFDKASQWLNPPLKIVKINHKGKSIRCHLRQPLKKGKHPAVLIMCGADVFKEDRAWACDLAIENDMTGLVMDAPGTAENPFPWEPESVSAWKAAIDYLANLRDVDENRIGAFGISRGGYSVMQLAGCYNNRVKAVVANAGHPFGYKMTKDELENYLVARNKRAEYIYGKKGGPLSFPKWTAKDEDKIFKKWALSELGILDKINQPILLINGKHDYISPVGNIYFMLEHGSTTGKEARVYSDAGHCAFKYFDHWAPESFRWLKEKLSQ</sequence>
<evidence type="ECO:0000256" key="1">
    <source>
        <dbReference type="ARBA" id="ARBA00022801"/>
    </source>
</evidence>
<evidence type="ECO:0000313" key="2">
    <source>
        <dbReference type="EMBL" id="SUZ94599.1"/>
    </source>
</evidence>
<protein>
    <recommendedName>
        <fullName evidence="3">Peptidase S9 prolyl oligopeptidase catalytic domain-containing protein</fullName>
    </recommendedName>
</protein>